<dbReference type="AlphaFoldDB" id="A0A5M8PEJ9"/>
<dbReference type="Proteomes" id="UP000324767">
    <property type="component" value="Unassembled WGS sequence"/>
</dbReference>
<gene>
    <name evidence="1" type="ORF">FRX48_08848</name>
</gene>
<organism evidence="1 2">
    <name type="scientific">Lasallia pustulata</name>
    <dbReference type="NCBI Taxonomy" id="136370"/>
    <lineage>
        <taxon>Eukaryota</taxon>
        <taxon>Fungi</taxon>
        <taxon>Dikarya</taxon>
        <taxon>Ascomycota</taxon>
        <taxon>Pezizomycotina</taxon>
        <taxon>Lecanoromycetes</taxon>
        <taxon>OSLEUM clade</taxon>
        <taxon>Umbilicariomycetidae</taxon>
        <taxon>Umbilicariales</taxon>
        <taxon>Umbilicariaceae</taxon>
        <taxon>Lasallia</taxon>
    </lineage>
</organism>
<sequence length="104" mass="11916">MLAAGAGMAALVGKRYCGGCCLLKPSHICSEHYNWLVTLTWSYVVMDLLDASPVWWRYPPRCILRIRIAASMFEDKYGSKLHSVLHYGSTSQLVLFWIRVMKYI</sequence>
<protein>
    <submittedName>
        <fullName evidence="1">Uncharacterized protein</fullName>
    </submittedName>
</protein>
<name>A0A5M8PEJ9_9LECA</name>
<reference evidence="1 2" key="1">
    <citation type="submission" date="2019-09" db="EMBL/GenBank/DDBJ databases">
        <title>The hologenome of the rock-dwelling lichen Lasallia pustulata.</title>
        <authorList>
            <person name="Greshake Tzovaras B."/>
            <person name="Segers F."/>
            <person name="Bicker A."/>
            <person name="Dal Grande F."/>
            <person name="Otte J."/>
            <person name="Hankeln T."/>
            <person name="Schmitt I."/>
            <person name="Ebersberger I."/>
        </authorList>
    </citation>
    <scope>NUCLEOTIDE SEQUENCE [LARGE SCALE GENOMIC DNA]</scope>
    <source>
        <strain evidence="1">A1-1</strain>
    </source>
</reference>
<comment type="caution">
    <text evidence="1">The sequence shown here is derived from an EMBL/GenBank/DDBJ whole genome shotgun (WGS) entry which is preliminary data.</text>
</comment>
<evidence type="ECO:0000313" key="1">
    <source>
        <dbReference type="EMBL" id="KAA6407300.1"/>
    </source>
</evidence>
<dbReference type="EMBL" id="VXIT01000018">
    <property type="protein sequence ID" value="KAA6407300.1"/>
    <property type="molecule type" value="Genomic_DNA"/>
</dbReference>
<accession>A0A5M8PEJ9</accession>
<proteinExistence type="predicted"/>
<evidence type="ECO:0000313" key="2">
    <source>
        <dbReference type="Proteomes" id="UP000324767"/>
    </source>
</evidence>